<sequence>MYSALSTFSIMGFASTVHSGIYVLVLMLSVKSGSSAPHDWKCDRNIMWQVDKINVILKETAQLRTFQMSKNAIPTENECKESRCDVLKQLKDYNSCGVTFLSTDDNNQTVIKKEMHGLITNLQMPRHSKEEKCSLPDPSCPTEIKQLSLWNKIRLLQVIMTCLQTQDICPS</sequence>
<evidence type="ECO:0000313" key="1">
    <source>
        <dbReference type="EMBL" id="KAI7811049.1"/>
    </source>
</evidence>
<dbReference type="AlphaFoldDB" id="A0A9W8C982"/>
<comment type="caution">
    <text evidence="1">The sequence shown here is derived from an EMBL/GenBank/DDBJ whole genome shotgun (WGS) entry which is preliminary data.</text>
</comment>
<proteinExistence type="predicted"/>
<reference evidence="1" key="1">
    <citation type="submission" date="2021-02" db="EMBL/GenBank/DDBJ databases">
        <title>Comparative genomics reveals that relaxation of natural selection precedes convergent phenotypic evolution of cavefish.</title>
        <authorList>
            <person name="Peng Z."/>
        </authorList>
    </citation>
    <scope>NUCLEOTIDE SEQUENCE</scope>
    <source>
        <tissue evidence="1">Muscle</tissue>
    </source>
</reference>
<name>A0A9W8C982_TRIRA</name>
<organism evidence="1 2">
    <name type="scientific">Triplophysa rosa</name>
    <name type="common">Cave loach</name>
    <dbReference type="NCBI Taxonomy" id="992332"/>
    <lineage>
        <taxon>Eukaryota</taxon>
        <taxon>Metazoa</taxon>
        <taxon>Chordata</taxon>
        <taxon>Craniata</taxon>
        <taxon>Vertebrata</taxon>
        <taxon>Euteleostomi</taxon>
        <taxon>Actinopterygii</taxon>
        <taxon>Neopterygii</taxon>
        <taxon>Teleostei</taxon>
        <taxon>Ostariophysi</taxon>
        <taxon>Cypriniformes</taxon>
        <taxon>Nemacheilidae</taxon>
        <taxon>Triplophysa</taxon>
    </lineage>
</organism>
<accession>A0A9W8C982</accession>
<keyword evidence="2" id="KW-1185">Reference proteome</keyword>
<dbReference type="EMBL" id="JAFHDT010000004">
    <property type="protein sequence ID" value="KAI7811049.1"/>
    <property type="molecule type" value="Genomic_DNA"/>
</dbReference>
<protein>
    <submittedName>
        <fullName evidence="1">Uncharacterized protein</fullName>
    </submittedName>
</protein>
<gene>
    <name evidence="1" type="ORF">IRJ41_009759</name>
</gene>
<dbReference type="Proteomes" id="UP001059041">
    <property type="component" value="Linkage Group LG4"/>
</dbReference>
<evidence type="ECO:0000313" key="2">
    <source>
        <dbReference type="Proteomes" id="UP001059041"/>
    </source>
</evidence>